<dbReference type="InterPro" id="IPR017853">
    <property type="entry name" value="GH"/>
</dbReference>
<dbReference type="FunFam" id="2.60.40.10:FF:000628">
    <property type="entry name" value="Beta-glucuronidase"/>
    <property type="match status" value="1"/>
</dbReference>
<dbReference type="EC" id="3.2.1.31" evidence="5 12"/>
<reference evidence="17" key="1">
    <citation type="journal article" date="2020" name="J Insects Food Feed">
        <title>The yellow mealworm (Tenebrio molitor) genome: a resource for the emerging insects as food and feed industry.</title>
        <authorList>
            <person name="Eriksson T."/>
            <person name="Andere A."/>
            <person name="Kelstrup H."/>
            <person name="Emery V."/>
            <person name="Picard C."/>
        </authorList>
    </citation>
    <scope>NUCLEOTIDE SEQUENCE</scope>
    <source>
        <strain evidence="17">Stoneville</strain>
        <tissue evidence="17">Whole head</tissue>
    </source>
</reference>
<keyword evidence="7" id="KW-0732">Signal</keyword>
<dbReference type="GO" id="GO:0005615">
    <property type="term" value="C:extracellular space"/>
    <property type="evidence" value="ECO:0007669"/>
    <property type="project" value="TreeGrafter"/>
</dbReference>
<evidence type="ECO:0000256" key="5">
    <source>
        <dbReference type="ARBA" id="ARBA00012761"/>
    </source>
</evidence>
<dbReference type="InterPro" id="IPR023230">
    <property type="entry name" value="Glyco_hydro_2_CS"/>
</dbReference>
<dbReference type="Pfam" id="PF00703">
    <property type="entry name" value="Glyco_hydro_2"/>
    <property type="match status" value="1"/>
</dbReference>
<keyword evidence="18" id="KW-1185">Reference proteome</keyword>
<dbReference type="SUPFAM" id="SSF51445">
    <property type="entry name" value="(Trans)glycosidases"/>
    <property type="match status" value="1"/>
</dbReference>
<evidence type="ECO:0000256" key="2">
    <source>
        <dbReference type="ARBA" id="ARBA00004371"/>
    </source>
</evidence>
<dbReference type="SUPFAM" id="SSF49785">
    <property type="entry name" value="Galactose-binding domain-like"/>
    <property type="match status" value="1"/>
</dbReference>
<protein>
    <recommendedName>
        <fullName evidence="6 12">Beta-glucuronidase</fullName>
        <ecNumber evidence="5 12">3.2.1.31</ecNumber>
    </recommendedName>
</protein>
<dbReference type="GO" id="GO:0005764">
    <property type="term" value="C:lysosome"/>
    <property type="evidence" value="ECO:0007669"/>
    <property type="project" value="UniProtKB-SubCell"/>
</dbReference>
<feature type="region of interest" description="Disordered" evidence="13">
    <location>
        <begin position="188"/>
        <end position="215"/>
    </location>
</feature>
<dbReference type="InterPro" id="IPR008979">
    <property type="entry name" value="Galactose-bd-like_sf"/>
</dbReference>
<evidence type="ECO:0000256" key="9">
    <source>
        <dbReference type="ARBA" id="ARBA00023180"/>
    </source>
</evidence>
<dbReference type="InterPro" id="IPR013783">
    <property type="entry name" value="Ig-like_fold"/>
</dbReference>
<evidence type="ECO:0000256" key="8">
    <source>
        <dbReference type="ARBA" id="ARBA00022801"/>
    </source>
</evidence>
<evidence type="ECO:0000313" key="17">
    <source>
        <dbReference type="EMBL" id="KAH0810903.1"/>
    </source>
</evidence>
<evidence type="ECO:0000256" key="11">
    <source>
        <dbReference type="ARBA" id="ARBA00023295"/>
    </source>
</evidence>
<dbReference type="PANTHER" id="PTHR10066:SF67">
    <property type="entry name" value="BETA-GLUCURONIDASE"/>
    <property type="match status" value="1"/>
</dbReference>
<dbReference type="Pfam" id="PF02836">
    <property type="entry name" value="Glyco_hydro_2_C"/>
    <property type="match status" value="1"/>
</dbReference>
<comment type="subunit">
    <text evidence="4 12">Homotetramer.</text>
</comment>
<dbReference type="Pfam" id="PF02837">
    <property type="entry name" value="Glyco_hydro_2_N"/>
    <property type="match status" value="1"/>
</dbReference>
<dbReference type="InterPro" id="IPR006104">
    <property type="entry name" value="Glyco_hydro_2_N"/>
</dbReference>
<accession>A0A8J6HBV6</accession>
<keyword evidence="9" id="KW-0325">Glycoprotein</keyword>
<evidence type="ECO:0000259" key="16">
    <source>
        <dbReference type="Pfam" id="PF02837"/>
    </source>
</evidence>
<keyword evidence="8 12" id="KW-0378">Hydrolase</keyword>
<dbReference type="FunFam" id="2.60.120.260:FF:000027">
    <property type="entry name" value="Beta-glucuronidase"/>
    <property type="match status" value="1"/>
</dbReference>
<reference evidence="17" key="2">
    <citation type="submission" date="2021-08" db="EMBL/GenBank/DDBJ databases">
        <authorList>
            <person name="Eriksson T."/>
        </authorList>
    </citation>
    <scope>NUCLEOTIDE SEQUENCE</scope>
    <source>
        <strain evidence="17">Stoneville</strain>
        <tissue evidence="17">Whole head</tissue>
    </source>
</reference>
<dbReference type="GO" id="GO:0004566">
    <property type="term" value="F:beta-glucuronidase activity"/>
    <property type="evidence" value="ECO:0007669"/>
    <property type="project" value="UniProtKB-EC"/>
</dbReference>
<keyword evidence="10 12" id="KW-0458">Lysosome</keyword>
<comment type="catalytic activity">
    <reaction evidence="12">
        <text>a beta-D-glucuronoside + H2O = D-glucuronate + an alcohol</text>
        <dbReference type="Rhea" id="RHEA:17633"/>
        <dbReference type="ChEBI" id="CHEBI:15377"/>
        <dbReference type="ChEBI" id="CHEBI:30879"/>
        <dbReference type="ChEBI" id="CHEBI:58720"/>
        <dbReference type="ChEBI" id="CHEBI:83411"/>
        <dbReference type="EC" id="3.2.1.31"/>
    </reaction>
</comment>
<dbReference type="EMBL" id="JABDTM020027185">
    <property type="protein sequence ID" value="KAH0810903.1"/>
    <property type="molecule type" value="Genomic_DNA"/>
</dbReference>
<dbReference type="GO" id="GO:0030246">
    <property type="term" value="F:carbohydrate binding"/>
    <property type="evidence" value="ECO:0007669"/>
    <property type="project" value="TreeGrafter"/>
</dbReference>
<evidence type="ECO:0000259" key="14">
    <source>
        <dbReference type="Pfam" id="PF00703"/>
    </source>
</evidence>
<sequence>MWLFTLIQGRTDTKNLEDPGLVVRASVALSERMAGHTQFFNTVLHIRRHLFLTRRAGLQNFCGNNLVAASPSLARDRAPLGRDSKRFQILHHPHDQLSPRQVSNWRHRIRFRRLTEKCAGGGGVFGTVAVDLSGCVGPTRRFIYLITLIGAEHTLIYVWVRVLRTYHGIVDDFPFTNPNTFGKCVTEDAQHQKKHTVGPQGREEEHSENTTAPPHLGKCTTFINPTAFYHQRSIRRWNLLWFFPHIVGLNSRCRDLLTSPRPADLGVDDDDAFVPSACKSDHGLMKRKVHLICLHLATTSAPKQPKRTGEDQNGRPRARQTNAGAFEENKKRSEGRDGRRGRTRKKPKKSCRPRAPADASVHLRNDDSFSARIHEDAHVADERFAKNDSLVSFSSSQSLTILQVVDRDTKMDTKFLILSFLLQVRSETHRGGILYPRESESRQVVSLDGLWNFVVPAANNPLQGFDEHWYKKYLKELTDTDVYMMPVPSSYNDITTDWKIRDHVGLVWYDRKFFVPKSWYQIGRIWLRFGSVSYASQVWINGQLVMSHEIGHLPFLGEVTNFLKFGKENLITVACDNTLLSDTVPQGKVEEIESGRLVQSYTFDFFNYAGIDRPVTLYTTPKNYIDDISVVTDVDGDVGLVDYKITYVSDVNVTCRVSLIDKKGNVVVMSDDYGEAYGILEVPKANLWWPYLMDPCPGYLYTLQVELLSDYGDLIDKYSQPIGIRSISWTNSSLMINNRPVYLHGFGRHEDSDIRGKGLDLPLIIRDHNLIKWIGANAYRTSHYPYAEEIMDLADELGIMIVDECPSVNTEFFFESLLVKHKNSLTELIKRDKNRPSVIMWSAANEPRTQYPMAKAYFKEVIDHIKSLDVTRPTTIVEAQSVNVVYSSQYVDVVSFNRYNGWYVNGGNLDVVPLSVVAEATAWHEKFNKPVIMQEYGGDTLEGLHFTPNFIWSEEYQVSLMSKHFQAFDELRERGFFIGEFIWNFADFKTAQTYTRVGGNKKGIFTRNRQPKASAHHLRKRYWALAAQLYNASMPHDLYDYVARPVVVHDEL</sequence>
<feature type="domain" description="Glycosyl hydrolases family 2 sugar binding" evidence="16">
    <location>
        <begin position="446"/>
        <end position="621"/>
    </location>
</feature>
<evidence type="ECO:0000256" key="13">
    <source>
        <dbReference type="SAM" id="MobiDB-lite"/>
    </source>
</evidence>
<dbReference type="SUPFAM" id="SSF49303">
    <property type="entry name" value="beta-Galactosidase/glucuronidase domain"/>
    <property type="match status" value="1"/>
</dbReference>
<feature type="compositionally biased region" description="Basic and acidic residues" evidence="13">
    <location>
        <begin position="327"/>
        <end position="340"/>
    </location>
</feature>
<dbReference type="PRINTS" id="PR00132">
    <property type="entry name" value="GLHYDRLASE2"/>
</dbReference>
<keyword evidence="11 12" id="KW-0326">Glycosidase</keyword>
<comment type="subcellular location">
    <subcellularLocation>
        <location evidence="2">Lysosome</location>
    </subcellularLocation>
</comment>
<feature type="compositionally biased region" description="Basic residues" evidence="13">
    <location>
        <begin position="341"/>
        <end position="352"/>
    </location>
</feature>
<dbReference type="AlphaFoldDB" id="A0A8J6HBV6"/>
<dbReference type="Gene3D" id="2.60.120.260">
    <property type="entry name" value="Galactose-binding domain-like"/>
    <property type="match status" value="1"/>
</dbReference>
<name>A0A8J6HBV6_TENMO</name>
<dbReference type="PROSITE" id="PS00719">
    <property type="entry name" value="GLYCOSYL_HYDROL_F2_1"/>
    <property type="match status" value="1"/>
</dbReference>
<gene>
    <name evidence="17" type="ORF">GEV33_011888</name>
</gene>
<comment type="activity regulation">
    <text evidence="12">Inhibited by L-aspartic acid.</text>
</comment>
<feature type="domain" description="Glycoside hydrolase family 2 immunoglobulin-like beta-sandwich" evidence="14">
    <location>
        <begin position="624"/>
        <end position="725"/>
    </location>
</feature>
<organism evidence="17 18">
    <name type="scientific">Tenebrio molitor</name>
    <name type="common">Yellow mealworm beetle</name>
    <dbReference type="NCBI Taxonomy" id="7067"/>
    <lineage>
        <taxon>Eukaryota</taxon>
        <taxon>Metazoa</taxon>
        <taxon>Ecdysozoa</taxon>
        <taxon>Arthropoda</taxon>
        <taxon>Hexapoda</taxon>
        <taxon>Insecta</taxon>
        <taxon>Pterygota</taxon>
        <taxon>Neoptera</taxon>
        <taxon>Endopterygota</taxon>
        <taxon>Coleoptera</taxon>
        <taxon>Polyphaga</taxon>
        <taxon>Cucujiformia</taxon>
        <taxon>Tenebrionidae</taxon>
        <taxon>Tenebrio</taxon>
    </lineage>
</organism>
<dbReference type="GO" id="GO:0005975">
    <property type="term" value="P:carbohydrate metabolic process"/>
    <property type="evidence" value="ECO:0007669"/>
    <property type="project" value="InterPro"/>
</dbReference>
<dbReference type="NCBIfam" id="NF007538">
    <property type="entry name" value="PRK10150.1"/>
    <property type="match status" value="1"/>
</dbReference>
<evidence type="ECO:0000256" key="6">
    <source>
        <dbReference type="ARBA" id="ARBA00016205"/>
    </source>
</evidence>
<dbReference type="GO" id="GO:0019391">
    <property type="term" value="P:glucuronoside catabolic process"/>
    <property type="evidence" value="ECO:0007669"/>
    <property type="project" value="TreeGrafter"/>
</dbReference>
<dbReference type="PANTHER" id="PTHR10066">
    <property type="entry name" value="BETA-GLUCURONIDASE"/>
    <property type="match status" value="1"/>
</dbReference>
<evidence type="ECO:0000313" key="18">
    <source>
        <dbReference type="Proteomes" id="UP000719412"/>
    </source>
</evidence>
<evidence type="ECO:0000256" key="4">
    <source>
        <dbReference type="ARBA" id="ARBA00011881"/>
    </source>
</evidence>
<comment type="function">
    <text evidence="1 12">Plays an important role in the degradation of dermatan and keratan sulfates.</text>
</comment>
<dbReference type="FunFam" id="3.20.20.80:FF:000029">
    <property type="entry name" value="Beta-glucuronidase"/>
    <property type="match status" value="1"/>
</dbReference>
<dbReference type="InterPro" id="IPR006103">
    <property type="entry name" value="Glyco_hydro_2_cat"/>
</dbReference>
<feature type="region of interest" description="Disordered" evidence="13">
    <location>
        <begin position="300"/>
        <end position="360"/>
    </location>
</feature>
<evidence type="ECO:0000256" key="1">
    <source>
        <dbReference type="ARBA" id="ARBA00003025"/>
    </source>
</evidence>
<dbReference type="Proteomes" id="UP000719412">
    <property type="component" value="Unassembled WGS sequence"/>
</dbReference>
<evidence type="ECO:0000259" key="15">
    <source>
        <dbReference type="Pfam" id="PF02836"/>
    </source>
</evidence>
<feature type="domain" description="Glycoside hydrolase family 2 catalytic" evidence="15">
    <location>
        <begin position="730"/>
        <end position="1025"/>
    </location>
</feature>
<dbReference type="Gene3D" id="3.20.20.80">
    <property type="entry name" value="Glycosidases"/>
    <property type="match status" value="1"/>
</dbReference>
<dbReference type="InterPro" id="IPR036156">
    <property type="entry name" value="Beta-gal/glucu_dom_sf"/>
</dbReference>
<evidence type="ECO:0000256" key="10">
    <source>
        <dbReference type="ARBA" id="ARBA00023228"/>
    </source>
</evidence>
<comment type="similarity">
    <text evidence="3 12">Belongs to the glycosyl hydrolase 2 family.</text>
</comment>
<dbReference type="InterPro" id="IPR023232">
    <property type="entry name" value="Glyco_hydro_2_AS"/>
</dbReference>
<dbReference type="InterPro" id="IPR006102">
    <property type="entry name" value="Ig-like_GH2"/>
</dbReference>
<dbReference type="InterPro" id="IPR006101">
    <property type="entry name" value="Glyco_hydro_2"/>
</dbReference>
<dbReference type="Gene3D" id="2.60.40.10">
    <property type="entry name" value="Immunoglobulins"/>
    <property type="match status" value="1"/>
</dbReference>
<evidence type="ECO:0000256" key="12">
    <source>
        <dbReference type="RuleBase" id="RU361154"/>
    </source>
</evidence>
<evidence type="ECO:0000256" key="3">
    <source>
        <dbReference type="ARBA" id="ARBA00007401"/>
    </source>
</evidence>
<dbReference type="PROSITE" id="PS00608">
    <property type="entry name" value="GLYCOSYL_HYDROL_F2_2"/>
    <property type="match status" value="1"/>
</dbReference>
<evidence type="ECO:0000256" key="7">
    <source>
        <dbReference type="ARBA" id="ARBA00022729"/>
    </source>
</evidence>
<comment type="caution">
    <text evidence="17">The sequence shown here is derived from an EMBL/GenBank/DDBJ whole genome shotgun (WGS) entry which is preliminary data.</text>
</comment>
<proteinExistence type="inferred from homology"/>